<gene>
    <name evidence="2" type="ORF">HX822_03955</name>
</gene>
<dbReference type="AlphaFoldDB" id="A0A7Y8ECE5"/>
<dbReference type="Gene3D" id="2.30.30.830">
    <property type="match status" value="1"/>
</dbReference>
<evidence type="ECO:0000313" key="3">
    <source>
        <dbReference type="Proteomes" id="UP000531950"/>
    </source>
</evidence>
<evidence type="ECO:0000256" key="1">
    <source>
        <dbReference type="SAM" id="Coils"/>
    </source>
</evidence>
<dbReference type="PANTHER" id="PTHR39555">
    <property type="entry name" value="FIMBRIAL ASSEMBLY PROTEIN PILO-LIKE PROTEIN-RELATED"/>
    <property type="match status" value="1"/>
</dbReference>
<comment type="caution">
    <text evidence="2">The sequence shown here is derived from an EMBL/GenBank/DDBJ whole genome shotgun (WGS) entry which is preliminary data.</text>
</comment>
<dbReference type="InterPro" id="IPR007445">
    <property type="entry name" value="PilO"/>
</dbReference>
<dbReference type="GO" id="GO:0043107">
    <property type="term" value="P:type IV pilus-dependent motility"/>
    <property type="evidence" value="ECO:0007669"/>
    <property type="project" value="InterPro"/>
</dbReference>
<dbReference type="InterPro" id="IPR007446">
    <property type="entry name" value="PilP"/>
</dbReference>
<protein>
    <submittedName>
        <fullName evidence="2">Pilus assembly protein PilP</fullName>
    </submittedName>
</protein>
<organism evidence="2 3">
    <name type="scientific">Pseudomonas yamanorum</name>
    <dbReference type="NCBI Taxonomy" id="515393"/>
    <lineage>
        <taxon>Bacteria</taxon>
        <taxon>Pseudomonadati</taxon>
        <taxon>Pseudomonadota</taxon>
        <taxon>Gammaproteobacteria</taxon>
        <taxon>Pseudomonadales</taxon>
        <taxon>Pseudomonadaceae</taxon>
        <taxon>Pseudomonas</taxon>
    </lineage>
</organism>
<proteinExistence type="predicted"/>
<feature type="coiled-coil region" evidence="1">
    <location>
        <begin position="50"/>
        <end position="101"/>
    </location>
</feature>
<dbReference type="RefSeq" id="WP_177041118.1">
    <property type="nucleotide sequence ID" value="NZ_JACAOQ010000010.1"/>
</dbReference>
<name>A0A7Y8ECE5_9PSED</name>
<dbReference type="Pfam" id="PF04350">
    <property type="entry name" value="PilO"/>
    <property type="match status" value="1"/>
</dbReference>
<accession>A0A7Y8ECE5</accession>
<reference evidence="2 3" key="1">
    <citation type="submission" date="2020-04" db="EMBL/GenBank/DDBJ databases">
        <title>Molecular characterization of pseudomonads from Agaricus bisporus reveal novel blotch 2 pathogens in Western Europe.</title>
        <authorList>
            <person name="Taparia T."/>
            <person name="Krijger M."/>
            <person name="Haynes E."/>
            <person name="Elpinstone J.G."/>
            <person name="Noble R."/>
            <person name="Van Der Wolf J."/>
        </authorList>
    </citation>
    <scope>NUCLEOTIDE SEQUENCE [LARGE SCALE GENOMIC DNA]</scope>
    <source>
        <strain evidence="2 3">IPO3782</strain>
    </source>
</reference>
<keyword evidence="1" id="KW-0175">Coiled coil</keyword>
<dbReference type="Gene3D" id="3.30.70.60">
    <property type="match status" value="1"/>
</dbReference>
<dbReference type="EMBL" id="JACARG010000009">
    <property type="protein sequence ID" value="NWE12081.1"/>
    <property type="molecule type" value="Genomic_DNA"/>
</dbReference>
<sequence>MRGASGLARLTELDIAQLYRNAANWPLPGKALLGGALVCVLWVLGNTFYLSGAREQLRRLEAQEVALERQVALKTSQASGLESQARELETMRGNFANLLRQLSAEAEVPGLLEDISHLSAANGLVLEAIELLDDQPQHLFIESPMQIGVTGTFHDLAALINGLAGLPRIVTVHDLALSHVDPSVLRLNLVAKTYRYNPQAGDDLRESSQAPTGTRPQQPVAYDFASLRDPFQPPSGQFVRPVGRPAAGPDLTRPRGVLEGFAVEQFEMVGTLSLGTQTYALLRGASSIHRLAVGDYLGPDHGRITAIHDSHVELAELFPDGQGAWLERSQTLALNVNS</sequence>
<dbReference type="Pfam" id="PF04351">
    <property type="entry name" value="PilP"/>
    <property type="match status" value="1"/>
</dbReference>
<dbReference type="InterPro" id="IPR014717">
    <property type="entry name" value="Transl_elong_EF1B/ribsomal_bS6"/>
</dbReference>
<dbReference type="PANTHER" id="PTHR39555:SF1">
    <property type="entry name" value="TYPE IV PILUS INNER MEMBRANE COMPONENT PILO"/>
    <property type="match status" value="1"/>
</dbReference>
<dbReference type="Proteomes" id="UP000531950">
    <property type="component" value="Unassembled WGS sequence"/>
</dbReference>
<dbReference type="GO" id="GO:0043683">
    <property type="term" value="P:type IV pilus assembly"/>
    <property type="evidence" value="ECO:0007669"/>
    <property type="project" value="InterPro"/>
</dbReference>
<evidence type="ECO:0000313" key="2">
    <source>
        <dbReference type="EMBL" id="NWE12081.1"/>
    </source>
</evidence>